<evidence type="ECO:0000313" key="2">
    <source>
        <dbReference type="Proteomes" id="UP000198287"/>
    </source>
</evidence>
<name>A0A226D0F6_FOLCA</name>
<organism evidence="1 2">
    <name type="scientific">Folsomia candida</name>
    <name type="common">Springtail</name>
    <dbReference type="NCBI Taxonomy" id="158441"/>
    <lineage>
        <taxon>Eukaryota</taxon>
        <taxon>Metazoa</taxon>
        <taxon>Ecdysozoa</taxon>
        <taxon>Arthropoda</taxon>
        <taxon>Hexapoda</taxon>
        <taxon>Collembola</taxon>
        <taxon>Entomobryomorpha</taxon>
        <taxon>Isotomoidea</taxon>
        <taxon>Isotomidae</taxon>
        <taxon>Proisotominae</taxon>
        <taxon>Folsomia</taxon>
    </lineage>
</organism>
<accession>A0A226D0F6</accession>
<comment type="caution">
    <text evidence="1">The sequence shown here is derived from an EMBL/GenBank/DDBJ whole genome shotgun (WGS) entry which is preliminary data.</text>
</comment>
<dbReference type="AlphaFoldDB" id="A0A226D0F6"/>
<dbReference type="Proteomes" id="UP000198287">
    <property type="component" value="Unassembled WGS sequence"/>
</dbReference>
<proteinExistence type="predicted"/>
<evidence type="ECO:0000313" key="1">
    <source>
        <dbReference type="EMBL" id="OXA38354.1"/>
    </source>
</evidence>
<protein>
    <submittedName>
        <fullName evidence="1">Uncharacterized protein</fullName>
    </submittedName>
</protein>
<reference evidence="1 2" key="1">
    <citation type="submission" date="2015-12" db="EMBL/GenBank/DDBJ databases">
        <title>The genome of Folsomia candida.</title>
        <authorList>
            <person name="Faddeeva A."/>
            <person name="Derks M.F."/>
            <person name="Anvar Y."/>
            <person name="Smit S."/>
            <person name="Van Straalen N."/>
            <person name="Roelofs D."/>
        </authorList>
    </citation>
    <scope>NUCLEOTIDE SEQUENCE [LARGE SCALE GENOMIC DNA]</scope>
    <source>
        <strain evidence="1 2">VU population</strain>
        <tissue evidence="1">Whole body</tissue>
    </source>
</reference>
<keyword evidence="2" id="KW-1185">Reference proteome</keyword>
<sequence>MGRIQIGIRSTEENVRRLPRQILMPLGCVVGLKQDRKREGGFDFMGPYGRRDKKACDYGGTASVEKLCDETFPPRLNGWDKHEMINLSFVCAEWACEARKYIHQRDEDGRYFFLDSWLSSRLDNGAGPTVVALLPPALWPAVGPCISNVDASRRCFSKESAAKISKLVPDLEILVASVAFSKSWFKNGYSIHTVFDGSLQFLNVKELTLWVNGPCPFVEVRSQTYPGPESSYELTPEQEVSESETMLRAFPRLTVLSLDNHICPVLEAILSMLENAPPSLESIYLVVRSEWVTKKIVAQYPLLMQPHWIQIPITKILFVVFVGIEYPTFREDVFFFQVLLNHCSLTLEKLEITELTAHMDSPKVTIAFPKMPRLRKIKLVQMPWPPHICYRYFTPQVQDDDPAIQFPSLEE</sequence>
<dbReference type="EMBL" id="LNIX01000046">
    <property type="protein sequence ID" value="OXA38354.1"/>
    <property type="molecule type" value="Genomic_DNA"/>
</dbReference>
<gene>
    <name evidence="1" type="ORF">Fcan01_26866</name>
</gene>